<reference evidence="2 3" key="1">
    <citation type="journal article" date="2020" name="Mol. Biol. Evol.">
        <title>Interspecific Gene Flow and the Evolution of Specialization in Black and White Rhinoceros.</title>
        <authorList>
            <person name="Moodley Y."/>
            <person name="Westbury M.V."/>
            <person name="Russo I.M."/>
            <person name="Gopalakrishnan S."/>
            <person name="Rakotoarivelo A."/>
            <person name="Olsen R.A."/>
            <person name="Prost S."/>
            <person name="Tunstall T."/>
            <person name="Ryder O.A."/>
            <person name="Dalen L."/>
            <person name="Bruford M.W."/>
        </authorList>
    </citation>
    <scope>NUCLEOTIDE SEQUENCE [LARGE SCALE GENOMIC DNA]</scope>
    <source>
        <strain evidence="2">SBR-YM</strain>
        <tissue evidence="2">Skin</tissue>
    </source>
</reference>
<accession>A0A7J7F4V0</accession>
<keyword evidence="3" id="KW-1185">Reference proteome</keyword>
<evidence type="ECO:0000313" key="3">
    <source>
        <dbReference type="Proteomes" id="UP000551758"/>
    </source>
</evidence>
<evidence type="ECO:0000256" key="1">
    <source>
        <dbReference type="SAM" id="MobiDB-lite"/>
    </source>
</evidence>
<gene>
    <name evidence="2" type="ORF">HPG69_016531</name>
</gene>
<feature type="compositionally biased region" description="Polar residues" evidence="1">
    <location>
        <begin position="112"/>
        <end position="131"/>
    </location>
</feature>
<name>A0A7J7F4V0_DICBM</name>
<protein>
    <submittedName>
        <fullName evidence="2">Uncharacterized protein</fullName>
    </submittedName>
</protein>
<dbReference type="EMBL" id="JACDTQ010001372">
    <property type="protein sequence ID" value="KAF5923065.1"/>
    <property type="molecule type" value="Genomic_DNA"/>
</dbReference>
<feature type="region of interest" description="Disordered" evidence="1">
    <location>
        <begin position="35"/>
        <end position="55"/>
    </location>
</feature>
<feature type="region of interest" description="Disordered" evidence="1">
    <location>
        <begin position="101"/>
        <end position="131"/>
    </location>
</feature>
<comment type="caution">
    <text evidence="2">The sequence shown here is derived from an EMBL/GenBank/DDBJ whole genome shotgun (WGS) entry which is preliminary data.</text>
</comment>
<dbReference type="Proteomes" id="UP000551758">
    <property type="component" value="Unassembled WGS sequence"/>
</dbReference>
<evidence type="ECO:0000313" key="2">
    <source>
        <dbReference type="EMBL" id="KAF5923065.1"/>
    </source>
</evidence>
<sequence length="131" mass="14114">MGLARKRPTAPRIHNNNCSASYVTCCHIHCGVLRGTETSPAPGTSRLSPKPQQKCRLSSGPCSLTLALLNLPPTDTALETERSRDPKALLRLRCQMIPDAAQPGPQPWLSPTCPTSLHQQAASTPLVTRDP</sequence>
<proteinExistence type="predicted"/>
<dbReference type="AlphaFoldDB" id="A0A7J7F4V0"/>
<feature type="compositionally biased region" description="Polar residues" evidence="1">
    <location>
        <begin position="36"/>
        <end position="51"/>
    </location>
</feature>
<organism evidence="2 3">
    <name type="scientific">Diceros bicornis minor</name>
    <name type="common">South-central black rhinoceros</name>
    <dbReference type="NCBI Taxonomy" id="77932"/>
    <lineage>
        <taxon>Eukaryota</taxon>
        <taxon>Metazoa</taxon>
        <taxon>Chordata</taxon>
        <taxon>Craniata</taxon>
        <taxon>Vertebrata</taxon>
        <taxon>Euteleostomi</taxon>
        <taxon>Mammalia</taxon>
        <taxon>Eutheria</taxon>
        <taxon>Laurasiatheria</taxon>
        <taxon>Perissodactyla</taxon>
        <taxon>Rhinocerotidae</taxon>
        <taxon>Diceros</taxon>
    </lineage>
</organism>